<dbReference type="RefSeq" id="WP_244860599.1">
    <property type="nucleotide sequence ID" value="NZ_CAJRAY010000066.1"/>
</dbReference>
<comment type="caution">
    <text evidence="7">The sequence shown here is derived from an EMBL/GenBank/DDBJ whole genome shotgun (WGS) entry which is preliminary data.</text>
</comment>
<feature type="domain" description="ABC transmembrane type-2" evidence="6">
    <location>
        <begin position="43"/>
        <end position="270"/>
    </location>
</feature>
<dbReference type="Pfam" id="PF01061">
    <property type="entry name" value="ABC2_membrane"/>
    <property type="match status" value="1"/>
</dbReference>
<dbReference type="Proteomes" id="UP000681526">
    <property type="component" value="Unassembled WGS sequence"/>
</dbReference>
<dbReference type="PROSITE" id="PS51012">
    <property type="entry name" value="ABC_TM2"/>
    <property type="match status" value="1"/>
</dbReference>
<gene>
    <name evidence="7" type="primary">txxe 1833-acrW</name>
    <name evidence="7" type="ORF">TXXE_12970</name>
</gene>
<sequence>MNTMNGRHPLLLMGSDVRRRPGRLAVTALFMRRALHHLGNNAFGFAFEVVSPVIMLLIFTFLFGGAIAGSVKEYVQFLLPGILLLTVVPMTVASGTTLCADIAKGVYQRFRTMPFWQPAAVFGLVAADGVRYAAGLVAVLGAGLALGFRPAGGVAGAVLASVYTIFFAYCASWIFAWIGNIAKRPETVSGSSMMILYPLLFASSVLVDTSTMPRWLQAAVDVNPISVAASLTRGLFHGTATAGELAAGIGACLLIAAVFIPLTMHAYLRRQLG</sequence>
<protein>
    <recommendedName>
        <fullName evidence="5">Transport permease protein</fullName>
    </recommendedName>
</protein>
<feature type="transmembrane region" description="Helical" evidence="5">
    <location>
        <begin position="74"/>
        <end position="100"/>
    </location>
</feature>
<keyword evidence="2 5" id="KW-0812">Transmembrane</keyword>
<keyword evidence="4 5" id="KW-0472">Membrane</keyword>
<keyword evidence="5" id="KW-0813">Transport</keyword>
<keyword evidence="8" id="KW-1185">Reference proteome</keyword>
<dbReference type="InterPro" id="IPR051784">
    <property type="entry name" value="Nod_factor_ABC_transporter"/>
</dbReference>
<dbReference type="InterPro" id="IPR000412">
    <property type="entry name" value="ABC_2_transport"/>
</dbReference>
<dbReference type="PANTHER" id="PTHR43229">
    <property type="entry name" value="NODULATION PROTEIN J"/>
    <property type="match status" value="1"/>
</dbReference>
<keyword evidence="5" id="KW-1003">Cell membrane</keyword>
<dbReference type="PANTHER" id="PTHR43229:SF2">
    <property type="entry name" value="NODULATION PROTEIN J"/>
    <property type="match status" value="1"/>
</dbReference>
<dbReference type="PIRSF" id="PIRSF006648">
    <property type="entry name" value="DrrB"/>
    <property type="match status" value="1"/>
</dbReference>
<evidence type="ECO:0000313" key="7">
    <source>
        <dbReference type="EMBL" id="CAG5089403.1"/>
    </source>
</evidence>
<dbReference type="InterPro" id="IPR013525">
    <property type="entry name" value="ABC2_TM"/>
</dbReference>
<dbReference type="EMBL" id="CAJRAY010000066">
    <property type="protein sequence ID" value="CAG5089403.1"/>
    <property type="molecule type" value="Genomic_DNA"/>
</dbReference>
<feature type="transmembrane region" description="Helical" evidence="5">
    <location>
        <begin position="188"/>
        <end position="207"/>
    </location>
</feature>
<evidence type="ECO:0000256" key="5">
    <source>
        <dbReference type="RuleBase" id="RU361157"/>
    </source>
</evidence>
<keyword evidence="3 5" id="KW-1133">Transmembrane helix</keyword>
<evidence type="ECO:0000256" key="1">
    <source>
        <dbReference type="ARBA" id="ARBA00004141"/>
    </source>
</evidence>
<reference evidence="7 8" key="1">
    <citation type="submission" date="2021-04" db="EMBL/GenBank/DDBJ databases">
        <authorList>
            <person name="Rakotoarivonina H."/>
        </authorList>
    </citation>
    <scope>NUCLEOTIDE SEQUENCE [LARGE SCALE GENOMIC DNA]</scope>
    <source>
        <strain evidence="7 8">XE</strain>
    </source>
</reference>
<comment type="subcellular location">
    <subcellularLocation>
        <location evidence="5">Cell membrane</location>
        <topology evidence="5">Multi-pass membrane protein</topology>
    </subcellularLocation>
    <subcellularLocation>
        <location evidence="1">Membrane</location>
        <topology evidence="1">Multi-pass membrane protein</topology>
    </subcellularLocation>
</comment>
<proteinExistence type="inferred from homology"/>
<evidence type="ECO:0000256" key="2">
    <source>
        <dbReference type="ARBA" id="ARBA00022692"/>
    </source>
</evidence>
<comment type="similarity">
    <text evidence="5">Belongs to the ABC-2 integral membrane protein family.</text>
</comment>
<evidence type="ECO:0000256" key="4">
    <source>
        <dbReference type="ARBA" id="ARBA00023136"/>
    </source>
</evidence>
<feature type="transmembrane region" description="Helical" evidence="5">
    <location>
        <begin position="121"/>
        <end position="148"/>
    </location>
</feature>
<organism evidence="7 8">
    <name type="scientific">Thermobacillus xylanilyticus</name>
    <dbReference type="NCBI Taxonomy" id="76633"/>
    <lineage>
        <taxon>Bacteria</taxon>
        <taxon>Bacillati</taxon>
        <taxon>Bacillota</taxon>
        <taxon>Bacilli</taxon>
        <taxon>Bacillales</taxon>
        <taxon>Paenibacillaceae</taxon>
        <taxon>Thermobacillus</taxon>
    </lineage>
</organism>
<evidence type="ECO:0000313" key="8">
    <source>
        <dbReference type="Proteomes" id="UP000681526"/>
    </source>
</evidence>
<feature type="transmembrane region" description="Helical" evidence="5">
    <location>
        <begin position="42"/>
        <end position="68"/>
    </location>
</feature>
<dbReference type="InterPro" id="IPR047817">
    <property type="entry name" value="ABC2_TM_bact-type"/>
</dbReference>
<evidence type="ECO:0000256" key="3">
    <source>
        <dbReference type="ARBA" id="ARBA00022989"/>
    </source>
</evidence>
<feature type="transmembrane region" description="Helical" evidence="5">
    <location>
        <begin position="245"/>
        <end position="268"/>
    </location>
</feature>
<accession>A0ABN7S4K4</accession>
<name>A0ABN7S4K4_THEXY</name>
<feature type="transmembrane region" description="Helical" evidence="5">
    <location>
        <begin position="154"/>
        <end position="176"/>
    </location>
</feature>
<evidence type="ECO:0000259" key="6">
    <source>
        <dbReference type="PROSITE" id="PS51012"/>
    </source>
</evidence>